<dbReference type="EMBL" id="PUHR01000028">
    <property type="protein sequence ID" value="KAG0670046.1"/>
    <property type="molecule type" value="Genomic_DNA"/>
</dbReference>
<feature type="transmembrane region" description="Helical" evidence="1">
    <location>
        <begin position="125"/>
        <end position="158"/>
    </location>
</feature>
<keyword evidence="3" id="KW-1185">Reference proteome</keyword>
<evidence type="ECO:0000313" key="3">
    <source>
        <dbReference type="Proteomes" id="UP000750334"/>
    </source>
</evidence>
<sequence>MLNVTRFSIVPRKFFSGTLRLTQIVRPTVPLISCRNISNYVGLEMVQWKRNELQRVQHVRPTLIATSPSLLSMSNKISSLITRRNLHITRNMAFKQTQCKKSSFFEDGRPPQSPIRVFKIPYTSIIFGSFIFLTLFFMIIPILFQLLFPILLVGIAVFQFKKWRNNNFYRAVMQKLPHSSMKVSYKTLNSMAYRFLPNNFLKQFNVNTTDADTMMAMIQNRVIEAFNNNEQGMGIHYFPGKDNVKQFDDVLKLDIQNFKSFGNKIDGNFIMSMKYPLMYVEGTQRNHFADITITFLDDSMKRNEKFETILELSKTEGMCKMVISVCSAKLLFPQPYIISTPGETGSFNGKYKIRTTADGHREFTIEKDD</sequence>
<dbReference type="AlphaFoldDB" id="A0A9P6WCS5"/>
<reference evidence="2 3" key="1">
    <citation type="submission" date="2020-11" db="EMBL/GenBank/DDBJ databases">
        <title>Kefir isolates.</title>
        <authorList>
            <person name="Marcisauskas S."/>
            <person name="Kim Y."/>
            <person name="Blasche S."/>
        </authorList>
    </citation>
    <scope>NUCLEOTIDE SEQUENCE [LARGE SCALE GENOMIC DNA]</scope>
    <source>
        <strain evidence="2 3">OG2</strain>
    </source>
</reference>
<comment type="caution">
    <text evidence="2">The sequence shown here is derived from an EMBL/GenBank/DDBJ whole genome shotgun (WGS) entry which is preliminary data.</text>
</comment>
<organism evidence="2 3">
    <name type="scientific">Maudiozyma exigua</name>
    <name type="common">Yeast</name>
    <name type="synonym">Kazachstania exigua</name>
    <dbReference type="NCBI Taxonomy" id="34358"/>
    <lineage>
        <taxon>Eukaryota</taxon>
        <taxon>Fungi</taxon>
        <taxon>Dikarya</taxon>
        <taxon>Ascomycota</taxon>
        <taxon>Saccharomycotina</taxon>
        <taxon>Saccharomycetes</taxon>
        <taxon>Saccharomycetales</taxon>
        <taxon>Saccharomycetaceae</taxon>
        <taxon>Maudiozyma</taxon>
    </lineage>
</organism>
<dbReference type="Proteomes" id="UP000750334">
    <property type="component" value="Unassembled WGS sequence"/>
</dbReference>
<accession>A0A9P6WCS5</accession>
<evidence type="ECO:0000313" key="2">
    <source>
        <dbReference type="EMBL" id="KAG0670046.1"/>
    </source>
</evidence>
<dbReference type="OrthoDB" id="4067755at2759"/>
<keyword evidence="1" id="KW-0472">Membrane</keyword>
<proteinExistence type="predicted"/>
<keyword evidence="1" id="KW-1133">Transmembrane helix</keyword>
<evidence type="ECO:0000256" key="1">
    <source>
        <dbReference type="SAM" id="Phobius"/>
    </source>
</evidence>
<keyword evidence="1" id="KW-0812">Transmembrane</keyword>
<protein>
    <submittedName>
        <fullName evidence="2">Uncharacterized protein</fullName>
    </submittedName>
</protein>
<gene>
    <name evidence="2" type="ORF">C6P45_002841</name>
</gene>
<name>A0A9P6WCS5_MAUEX</name>